<name>A0A1G6GTY7_9MICO</name>
<evidence type="ECO:0000313" key="2">
    <source>
        <dbReference type="EMBL" id="SDB85482.1"/>
    </source>
</evidence>
<gene>
    <name evidence="2" type="ORF">SAMN05216410_0477</name>
</gene>
<reference evidence="2 3" key="1">
    <citation type="submission" date="2016-09" db="EMBL/GenBank/DDBJ databases">
        <authorList>
            <person name="Capua I."/>
            <person name="De Benedictis P."/>
            <person name="Joannis T."/>
            <person name="Lombin L.H."/>
            <person name="Cattoli G."/>
        </authorList>
    </citation>
    <scope>NUCLEOTIDE SEQUENCE [LARGE SCALE GENOMIC DNA]</scope>
    <source>
        <strain evidence="2 3">ISLP-3</strain>
    </source>
</reference>
<sequence length="887" mass="98132">MVRNISDHVRNYLALGKSVDAALAEVLDAPWAAIDDDVKSAVREHVQVELNKNVSVQDPASLTQNVIETGQWYLGPSSKDHAWPRYEEFLRATIQDDATEAVDAASTRIVSLLRPPRGDDFLVRGLVLGYVQSGKTTSFISVMAKAFDAGYRVFVVMSGITENLRAQTQGRVDHFTSLLDEGKFIAPTDIYKDFSYPGFELNSQTGNHGTGVVIVVKKNTAVLRKLANWLEQAGATLRQFPMIVIDDEADQASIDVGSKGRTSAINKQIRRILKAPKSAYVAYTATPFANLLIDPALEDDLYPRDFLVSLPRPANYFGSEKIFGGPEGLDYEYNDKTGLDIIRDISEDEAVIVRPKSAATIDNWDPKVPAALNDALSWFLLATGTRRRRGTGNRHSTMLIHTSMLARAHLRLGTSVQAWLTNLIAALERDDGNAWDRLANLWEAECLRAHQPVPESFEDIRADVLEAARATRVVCDNYLSTDRLSYAADEPTTAIVIGGNTLSRGLTLEGLTSSYFVRSASAYDTLLQMGRWFGYREGYEDLVRIWMLEELQRWFADLSLVESEIRDQIESYAHESRSPADTAVRIRTHPSMAITAAAKMRSAIDSQMSYDGKRVQTILFNHLDADWLRANVDATRDLFAAAGGEPRLVHFPSGRKGFRNVPVKTVDTFLKSYKFHEGAVSMTSRLLTSYIRNENPSGALTSWNIVIVEGDAEMPTIDLGLTDLIHTITRSRMGYSRPGQANLKSIASTRDRIADVSYTSEEISARFKDLAITPEGVGFARHDTAYRQLRAEDNHGTGLLCIYPIDSTSTPRNWDENSATQTLAKNARFPLNAVDHMVGITIFFPDATVQNSSVAYKSADLSGLIIEDPADEAAEINAIDAAGEVEA</sequence>
<proteinExistence type="predicted"/>
<evidence type="ECO:0000259" key="1">
    <source>
        <dbReference type="Pfam" id="PF10593"/>
    </source>
</evidence>
<organism evidence="2 3">
    <name type="scientific">Sanguibacter gelidistatuariae</name>
    <dbReference type="NCBI Taxonomy" id="1814289"/>
    <lineage>
        <taxon>Bacteria</taxon>
        <taxon>Bacillati</taxon>
        <taxon>Actinomycetota</taxon>
        <taxon>Actinomycetes</taxon>
        <taxon>Micrococcales</taxon>
        <taxon>Sanguibacteraceae</taxon>
        <taxon>Sanguibacter</taxon>
    </lineage>
</organism>
<dbReference type="EMBL" id="FMYH01000001">
    <property type="protein sequence ID" value="SDB85482.1"/>
    <property type="molecule type" value="Genomic_DNA"/>
</dbReference>
<accession>A0A1G6GTY7</accession>
<dbReference type="STRING" id="1814289.SAMN05216410_0477"/>
<dbReference type="InterPro" id="IPR018310">
    <property type="entry name" value="Put_endonuclease_Z1-dom"/>
</dbReference>
<keyword evidence="3" id="KW-1185">Reference proteome</keyword>
<dbReference type="AlphaFoldDB" id="A0A1G6GTY7"/>
<evidence type="ECO:0000313" key="3">
    <source>
        <dbReference type="Proteomes" id="UP000199039"/>
    </source>
</evidence>
<dbReference type="Pfam" id="PF10593">
    <property type="entry name" value="Z1"/>
    <property type="match status" value="1"/>
</dbReference>
<protein>
    <submittedName>
        <fullName evidence="2">Z1 domain-containing protein</fullName>
    </submittedName>
</protein>
<dbReference type="Proteomes" id="UP000199039">
    <property type="component" value="Unassembled WGS sequence"/>
</dbReference>
<feature type="domain" description="Putative endonuclease Z1" evidence="1">
    <location>
        <begin position="372"/>
        <end position="591"/>
    </location>
</feature>